<protein>
    <submittedName>
        <fullName evidence="2">Uncharacterized protein</fullName>
    </submittedName>
</protein>
<reference evidence="2 3" key="1">
    <citation type="submission" date="2015-06" db="EMBL/GenBank/DDBJ databases">
        <title>Improved classification and identification of acetic acid bacteria using matrix-assisted laser desorption/ionization time-of-flight mass spectrometry; Gluconobacter nephelii and Gluconobacter uchimurae are later heterotypic synonyms of Gluconobacter japonicus and Gluconobacter oxydans, respectively.</title>
        <authorList>
            <person name="Li L."/>
            <person name="Cleenwerck I."/>
            <person name="De Vuyst L."/>
            <person name="Vandamme P."/>
        </authorList>
    </citation>
    <scope>NUCLEOTIDE SEQUENCE [LARGE SCALE GENOMIC DNA]</scope>
    <source>
        <strain evidence="2 3">LMG 23690</strain>
    </source>
</reference>
<feature type="transmembrane region" description="Helical" evidence="1">
    <location>
        <begin position="85"/>
        <end position="103"/>
    </location>
</feature>
<dbReference type="EMBL" id="LHZU01000116">
    <property type="protein sequence ID" value="KXV60323.1"/>
    <property type="molecule type" value="Genomic_DNA"/>
</dbReference>
<sequence length="339" mass="35344">MTPASLPHTLSWGWMFLSALTVGAQIGLMVLVAPLFSGWVDRLAGRLAGQTRYLASGRWQEIRHQFVRPSFREPGDDLSSLSTRAAFTLAVLAAGMVPVYALLPSGLPAPGLLLVCAVLVGASLLLCLPRVVLRGQAALSGYMAFMADSLLLPALVPVLVMVGGQDLSAFLAHVQGLSPLGAGAPFVLMGVALFGAAAWRGASGDAAQICPLSGADRGLWLLAEDLVQLCWVTLAGDVAWSGCLALPTDAGVEPWFMACLQGGGAWLLKLVIAALVLAAMQLMVLPPPRRARVRLACVFLLGLVAWQAAYPGLATPATQDKTAAIQVQDPAFGAEGTTQ</sequence>
<feature type="transmembrane region" description="Helical" evidence="1">
    <location>
        <begin position="255"/>
        <end position="279"/>
    </location>
</feature>
<dbReference type="Proteomes" id="UP000075360">
    <property type="component" value="Unassembled WGS sequence"/>
</dbReference>
<dbReference type="OrthoDB" id="7226281at2"/>
<gene>
    <name evidence="2" type="ORF">AD948_05570</name>
</gene>
<dbReference type="RefSeq" id="WP_061471050.1">
    <property type="nucleotide sequence ID" value="NZ_LHZU01000116.1"/>
</dbReference>
<keyword evidence="1" id="KW-0472">Membrane</keyword>
<feature type="transmembrane region" description="Helical" evidence="1">
    <location>
        <begin position="180"/>
        <end position="199"/>
    </location>
</feature>
<feature type="transmembrane region" description="Helical" evidence="1">
    <location>
        <begin position="12"/>
        <end position="36"/>
    </location>
</feature>
<dbReference type="AlphaFoldDB" id="A0A149U4D8"/>
<evidence type="ECO:0000313" key="3">
    <source>
        <dbReference type="Proteomes" id="UP000075360"/>
    </source>
</evidence>
<feature type="transmembrane region" description="Helical" evidence="1">
    <location>
        <begin position="291"/>
        <end position="309"/>
    </location>
</feature>
<accession>A0A149U4D8</accession>
<feature type="transmembrane region" description="Helical" evidence="1">
    <location>
        <begin position="140"/>
        <end position="160"/>
    </location>
</feature>
<organism evidence="2 3">
    <name type="scientific">Acetobacter senegalensis</name>
    <dbReference type="NCBI Taxonomy" id="446692"/>
    <lineage>
        <taxon>Bacteria</taxon>
        <taxon>Pseudomonadati</taxon>
        <taxon>Pseudomonadota</taxon>
        <taxon>Alphaproteobacteria</taxon>
        <taxon>Acetobacterales</taxon>
        <taxon>Acetobacteraceae</taxon>
        <taxon>Acetobacter</taxon>
    </lineage>
</organism>
<keyword evidence="1" id="KW-1133">Transmembrane helix</keyword>
<name>A0A149U4D8_9PROT</name>
<feature type="transmembrane region" description="Helical" evidence="1">
    <location>
        <begin position="109"/>
        <end position="128"/>
    </location>
</feature>
<keyword evidence="1" id="KW-0812">Transmembrane</keyword>
<proteinExistence type="predicted"/>
<evidence type="ECO:0000256" key="1">
    <source>
        <dbReference type="SAM" id="Phobius"/>
    </source>
</evidence>
<dbReference type="PATRIC" id="fig|446692.4.peg.3072"/>
<comment type="caution">
    <text evidence="2">The sequence shown here is derived from an EMBL/GenBank/DDBJ whole genome shotgun (WGS) entry which is preliminary data.</text>
</comment>
<evidence type="ECO:0000313" key="2">
    <source>
        <dbReference type="EMBL" id="KXV60323.1"/>
    </source>
</evidence>